<dbReference type="AlphaFoldDB" id="A0A0H4PEU0"/>
<dbReference type="EMBL" id="CP012040">
    <property type="protein sequence ID" value="AKP51328.1"/>
    <property type="molecule type" value="Genomic_DNA"/>
</dbReference>
<keyword evidence="2" id="KW-1185">Reference proteome</keyword>
<name>A0A0H4PEU0_9BACT</name>
<dbReference type="Proteomes" id="UP000036520">
    <property type="component" value="Chromosome"/>
</dbReference>
<protein>
    <submittedName>
        <fullName evidence="1">Uncharacterized protein</fullName>
    </submittedName>
</protein>
<organism evidence="1 2">
    <name type="scientific">Cyclobacterium amurskyense</name>
    <dbReference type="NCBI Taxonomy" id="320787"/>
    <lineage>
        <taxon>Bacteria</taxon>
        <taxon>Pseudomonadati</taxon>
        <taxon>Bacteroidota</taxon>
        <taxon>Cytophagia</taxon>
        <taxon>Cytophagales</taxon>
        <taxon>Cyclobacteriaceae</taxon>
        <taxon>Cyclobacterium</taxon>
    </lineage>
</organism>
<proteinExistence type="predicted"/>
<gene>
    <name evidence="1" type="ORF">CA2015_1901</name>
</gene>
<evidence type="ECO:0000313" key="1">
    <source>
        <dbReference type="EMBL" id="AKP51328.1"/>
    </source>
</evidence>
<accession>A0A0H4PEU0</accession>
<evidence type="ECO:0000313" key="2">
    <source>
        <dbReference type="Proteomes" id="UP000036520"/>
    </source>
</evidence>
<reference evidence="1 2" key="1">
    <citation type="submission" date="2015-07" db="EMBL/GenBank/DDBJ databases">
        <authorList>
            <person name="Kim K.M."/>
        </authorList>
    </citation>
    <scope>NUCLEOTIDE SEQUENCE [LARGE SCALE GENOMIC DNA]</scope>
    <source>
        <strain evidence="1 2">KCTC 12363</strain>
    </source>
</reference>
<dbReference type="KEGG" id="camu:CA2015_1901"/>
<sequence length="169" mass="19677">MITIELHKRYFITEKKLIEELDSRFDQVANDEANWTTTYVDNETGDKWLYYRVDTEYHGGGNPVMGRLPLPDTSKLIDIVLQTVNEGEVFAACRTLVNNEQLRKIDFRSDLINRLEDLKNKDRQKMIIDLTGLDSSMNRRGIIGKSSYHVDKDAQHFQKIADRAIKLKE</sequence>
<dbReference type="OrthoDB" id="1438237at2"/>